<organism evidence="1 2">
    <name type="scientific">Cynara cardunculus var. scolymus</name>
    <name type="common">Globe artichoke</name>
    <name type="synonym">Cynara scolymus</name>
    <dbReference type="NCBI Taxonomy" id="59895"/>
    <lineage>
        <taxon>Eukaryota</taxon>
        <taxon>Viridiplantae</taxon>
        <taxon>Streptophyta</taxon>
        <taxon>Embryophyta</taxon>
        <taxon>Tracheophyta</taxon>
        <taxon>Spermatophyta</taxon>
        <taxon>Magnoliopsida</taxon>
        <taxon>eudicotyledons</taxon>
        <taxon>Gunneridae</taxon>
        <taxon>Pentapetalae</taxon>
        <taxon>asterids</taxon>
        <taxon>campanulids</taxon>
        <taxon>Asterales</taxon>
        <taxon>Asteraceae</taxon>
        <taxon>Carduoideae</taxon>
        <taxon>Cardueae</taxon>
        <taxon>Carduinae</taxon>
        <taxon>Cynara</taxon>
    </lineage>
</organism>
<dbReference type="STRING" id="59895.A0A103XRR3"/>
<reference evidence="1 2" key="1">
    <citation type="journal article" date="2016" name="Sci. Rep.">
        <title>The genome sequence of the outbreeding globe artichoke constructed de novo incorporating a phase-aware low-pass sequencing strategy of F1 progeny.</title>
        <authorList>
            <person name="Scaglione D."/>
            <person name="Reyes-Chin-Wo S."/>
            <person name="Acquadro A."/>
            <person name="Froenicke L."/>
            <person name="Portis E."/>
            <person name="Beitel C."/>
            <person name="Tirone M."/>
            <person name="Mauro R."/>
            <person name="Lo Monaco A."/>
            <person name="Mauromicale G."/>
            <person name="Faccioli P."/>
            <person name="Cattivelli L."/>
            <person name="Rieseberg L."/>
            <person name="Michelmore R."/>
            <person name="Lanteri S."/>
        </authorList>
    </citation>
    <scope>NUCLEOTIDE SEQUENCE [LARGE SCALE GENOMIC DNA]</scope>
    <source>
        <strain evidence="1">2C</strain>
    </source>
</reference>
<keyword evidence="2" id="KW-1185">Reference proteome</keyword>
<protein>
    <recommendedName>
        <fullName evidence="3">Prefoldin</fullName>
    </recommendedName>
</protein>
<proteinExistence type="predicted"/>
<evidence type="ECO:0000313" key="2">
    <source>
        <dbReference type="Proteomes" id="UP000243975"/>
    </source>
</evidence>
<evidence type="ECO:0000313" key="1">
    <source>
        <dbReference type="EMBL" id="KVH95624.1"/>
    </source>
</evidence>
<comment type="caution">
    <text evidence="1">The sequence shown here is derived from an EMBL/GenBank/DDBJ whole genome shotgun (WGS) entry which is preliminary data.</text>
</comment>
<dbReference type="OrthoDB" id="1894836at2759"/>
<dbReference type="OMA" id="NGNIFFC"/>
<dbReference type="AlphaFoldDB" id="A0A103XRR3"/>
<dbReference type="Gramene" id="KVH95624">
    <property type="protein sequence ID" value="KVH95624"/>
    <property type="gene ID" value="Ccrd_002336"/>
</dbReference>
<gene>
    <name evidence="1" type="ORF">Ccrd_002336</name>
</gene>
<accession>A0A103XRR3</accession>
<sequence>MATSSPASSMAAAEDSTHSLLKKIRSHEVSIAELAALSSSRPRAVYQKNGNIFFRTSAQQATASEQQQLDTAKAKLQKLNLASGN</sequence>
<dbReference type="EMBL" id="LEKV01004381">
    <property type="protein sequence ID" value="KVH95624.1"/>
    <property type="molecule type" value="Genomic_DNA"/>
</dbReference>
<dbReference type="Proteomes" id="UP000243975">
    <property type="component" value="Unassembled WGS sequence"/>
</dbReference>
<evidence type="ECO:0008006" key="3">
    <source>
        <dbReference type="Google" id="ProtNLM"/>
    </source>
</evidence>
<name>A0A103XRR3_CYNCS</name>